<evidence type="ECO:0000256" key="1">
    <source>
        <dbReference type="SAM" id="MobiDB-lite"/>
    </source>
</evidence>
<keyword evidence="3" id="KW-1185">Reference proteome</keyword>
<organism evidence="2 3">
    <name type="scientific">Lentzea cavernae</name>
    <dbReference type="NCBI Taxonomy" id="2020703"/>
    <lineage>
        <taxon>Bacteria</taxon>
        <taxon>Bacillati</taxon>
        <taxon>Actinomycetota</taxon>
        <taxon>Actinomycetes</taxon>
        <taxon>Pseudonocardiales</taxon>
        <taxon>Pseudonocardiaceae</taxon>
        <taxon>Lentzea</taxon>
    </lineage>
</organism>
<evidence type="ECO:0000313" key="3">
    <source>
        <dbReference type="Proteomes" id="UP000605568"/>
    </source>
</evidence>
<feature type="compositionally biased region" description="Basic and acidic residues" evidence="1">
    <location>
        <begin position="268"/>
        <end position="279"/>
    </location>
</feature>
<reference evidence="3" key="1">
    <citation type="journal article" date="2019" name="Int. J. Syst. Evol. Microbiol.">
        <title>The Global Catalogue of Microorganisms (GCM) 10K type strain sequencing project: providing services to taxonomists for standard genome sequencing and annotation.</title>
        <authorList>
            <consortium name="The Broad Institute Genomics Platform"/>
            <consortium name="The Broad Institute Genome Sequencing Center for Infectious Disease"/>
            <person name="Wu L."/>
            <person name="Ma J."/>
        </authorList>
    </citation>
    <scope>NUCLEOTIDE SEQUENCE [LARGE SCALE GENOMIC DNA]</scope>
    <source>
        <strain evidence="3">CGMCC 4.7367</strain>
    </source>
</reference>
<name>A0ABQ3MSD1_9PSEU</name>
<proteinExistence type="predicted"/>
<accession>A0ABQ3MSD1</accession>
<protein>
    <recommendedName>
        <fullName evidence="4">HNH endonuclease</fullName>
    </recommendedName>
</protein>
<feature type="region of interest" description="Disordered" evidence="1">
    <location>
        <begin position="260"/>
        <end position="279"/>
    </location>
</feature>
<dbReference type="Proteomes" id="UP000605568">
    <property type="component" value="Unassembled WGS sequence"/>
</dbReference>
<dbReference type="RefSeq" id="WP_191304342.1">
    <property type="nucleotide sequence ID" value="NZ_BNAR01000018.1"/>
</dbReference>
<evidence type="ECO:0000313" key="2">
    <source>
        <dbReference type="EMBL" id="GHH57475.1"/>
    </source>
</evidence>
<dbReference type="EMBL" id="BNAR01000018">
    <property type="protein sequence ID" value="GHH57475.1"/>
    <property type="molecule type" value="Genomic_DNA"/>
</dbReference>
<evidence type="ECO:0008006" key="4">
    <source>
        <dbReference type="Google" id="ProtNLM"/>
    </source>
</evidence>
<sequence>MGASGSPLREPILAAHKQGLLNREIAAVVGCHHRTVAYWLGKAELKPNLLRGEPPERVDDEHSRCRNCSTVQHNNEFPFVRGFADGRRLSICRCCRAHNARKSLGASPESYFADRQNRLRNGERGARRSRQDIAYKLPDGYLAALWNYQAGQCFYTDVAMTMSLGNGRDPDGVSIDRVDPIRGYEVGNIVLCRSRVNTIKSDVTLGELQAWMPQWHERVVECLPTLVDAVVPQEDDTPRGATGRRLPSWVIERRARMERLTRAANGGGDERDPALEISA</sequence>
<dbReference type="Gene3D" id="3.30.40.220">
    <property type="match status" value="1"/>
</dbReference>
<gene>
    <name evidence="2" type="ORF">GCM10017774_77020</name>
</gene>
<comment type="caution">
    <text evidence="2">The sequence shown here is derived from an EMBL/GenBank/DDBJ whole genome shotgun (WGS) entry which is preliminary data.</text>
</comment>